<dbReference type="STRING" id="888832.HMPREF9420_1636"/>
<dbReference type="PROSITE" id="PS51257">
    <property type="entry name" value="PROKAR_LIPOPROTEIN"/>
    <property type="match status" value="1"/>
</dbReference>
<evidence type="ECO:0000313" key="2">
    <source>
        <dbReference type="EMBL" id="EFV04214.1"/>
    </source>
</evidence>
<protein>
    <submittedName>
        <fullName evidence="2">Uncharacterized protein</fullName>
    </submittedName>
</protein>
<feature type="transmembrane region" description="Helical" evidence="1">
    <location>
        <begin position="21"/>
        <end position="43"/>
    </location>
</feature>
<sequence>MGGEKAKNPARNGSGHSFVSLLPLCFFTLFFSCYSLIIITFAGNFEGVGVKYR</sequence>
<organism evidence="2 3">
    <name type="scientific">Segatella salivae DSM 15606</name>
    <dbReference type="NCBI Taxonomy" id="888832"/>
    <lineage>
        <taxon>Bacteria</taxon>
        <taxon>Pseudomonadati</taxon>
        <taxon>Bacteroidota</taxon>
        <taxon>Bacteroidia</taxon>
        <taxon>Bacteroidales</taxon>
        <taxon>Prevotellaceae</taxon>
        <taxon>Segatella</taxon>
    </lineage>
</organism>
<keyword evidence="1" id="KW-1133">Transmembrane helix</keyword>
<name>E6MQ68_9BACT</name>
<proteinExistence type="predicted"/>
<dbReference type="Proteomes" id="UP000003874">
    <property type="component" value="Unassembled WGS sequence"/>
</dbReference>
<gene>
    <name evidence="2" type="ORF">HMPREF9420_1636</name>
</gene>
<keyword evidence="1" id="KW-0812">Transmembrane</keyword>
<dbReference type="HOGENOM" id="CLU_3064842_0_0_10"/>
<keyword evidence="1" id="KW-0472">Membrane</keyword>
<dbReference type="AlphaFoldDB" id="E6MQ68"/>
<dbReference type="EMBL" id="AEQO01000137">
    <property type="protein sequence ID" value="EFV04214.1"/>
    <property type="molecule type" value="Genomic_DNA"/>
</dbReference>
<evidence type="ECO:0000313" key="3">
    <source>
        <dbReference type="Proteomes" id="UP000003874"/>
    </source>
</evidence>
<comment type="caution">
    <text evidence="2">The sequence shown here is derived from an EMBL/GenBank/DDBJ whole genome shotgun (WGS) entry which is preliminary data.</text>
</comment>
<reference evidence="2 3" key="1">
    <citation type="submission" date="2010-12" db="EMBL/GenBank/DDBJ databases">
        <authorList>
            <person name="Muzny D."/>
            <person name="Qin X."/>
            <person name="Deng J."/>
            <person name="Jiang H."/>
            <person name="Liu Y."/>
            <person name="Qu J."/>
            <person name="Song X.-Z."/>
            <person name="Zhang L."/>
            <person name="Thornton R."/>
            <person name="Coyle M."/>
            <person name="Francisco L."/>
            <person name="Jackson L."/>
            <person name="Javaid M."/>
            <person name="Korchina V."/>
            <person name="Kovar C."/>
            <person name="Mata R."/>
            <person name="Mathew T."/>
            <person name="Ngo R."/>
            <person name="Nguyen L."/>
            <person name="Nguyen N."/>
            <person name="Okwuonu G."/>
            <person name="Ongeri F."/>
            <person name="Pham C."/>
            <person name="Simmons D."/>
            <person name="Wilczek-Boney K."/>
            <person name="Hale W."/>
            <person name="Jakkamsetti A."/>
            <person name="Pham P."/>
            <person name="Ruth R."/>
            <person name="San Lucas F."/>
            <person name="Warren J."/>
            <person name="Zhang J."/>
            <person name="Zhao Z."/>
            <person name="Zhou C."/>
            <person name="Zhu D."/>
            <person name="Lee S."/>
            <person name="Bess C."/>
            <person name="Blankenburg K."/>
            <person name="Forbes L."/>
            <person name="Fu Q."/>
            <person name="Gubbala S."/>
            <person name="Hirani K."/>
            <person name="Jayaseelan J.C."/>
            <person name="Lara F."/>
            <person name="Munidasa M."/>
            <person name="Palculict T."/>
            <person name="Patil S."/>
            <person name="Pu L.-L."/>
            <person name="Saada N."/>
            <person name="Tang L."/>
            <person name="Weissenberger G."/>
            <person name="Zhu Y."/>
            <person name="Hemphill L."/>
            <person name="Shang Y."/>
            <person name="Youmans B."/>
            <person name="Ayvaz T."/>
            <person name="Ross M."/>
            <person name="Santibanez J."/>
            <person name="Aqrawi P."/>
            <person name="Gross S."/>
            <person name="Joshi V."/>
            <person name="Fowler G."/>
            <person name="Nazareth L."/>
            <person name="Reid J."/>
            <person name="Worley K."/>
            <person name="Petrosino J."/>
            <person name="Highlander S."/>
            <person name="Gibbs R."/>
        </authorList>
    </citation>
    <scope>NUCLEOTIDE SEQUENCE [LARGE SCALE GENOMIC DNA]</scope>
    <source>
        <strain evidence="2 3">DSM 15606</strain>
    </source>
</reference>
<evidence type="ECO:0000256" key="1">
    <source>
        <dbReference type="SAM" id="Phobius"/>
    </source>
</evidence>
<keyword evidence="3" id="KW-1185">Reference proteome</keyword>
<accession>E6MQ68</accession>